<dbReference type="Proteomes" id="UP001239111">
    <property type="component" value="Chromosome 1"/>
</dbReference>
<protein>
    <submittedName>
        <fullName evidence="1">Uncharacterized protein</fullName>
    </submittedName>
</protein>
<keyword evidence="2" id="KW-1185">Reference proteome</keyword>
<sequence length="149" mass="16360">MDHKPLITLWACVCLFGYIHGKKVEVSPACLGCICDAASGCNTTLGCTNDVCGPFRITLSYWTDGGKPSLNNETNPDDSAFEECVNDAMCAARAIQGYMERYSQDCNNDGVVNCDDFARIHKLGGFGCTAPLDEEYEKDFNVCRNVFKE</sequence>
<name>A0ACC2PMP7_9HYME</name>
<evidence type="ECO:0000313" key="2">
    <source>
        <dbReference type="Proteomes" id="UP001239111"/>
    </source>
</evidence>
<reference evidence="1" key="1">
    <citation type="submission" date="2023-04" db="EMBL/GenBank/DDBJ databases">
        <title>A chromosome-level genome assembly of the parasitoid wasp Eretmocerus hayati.</title>
        <authorList>
            <person name="Zhong Y."/>
            <person name="Liu S."/>
            <person name="Liu Y."/>
        </authorList>
    </citation>
    <scope>NUCLEOTIDE SEQUENCE</scope>
    <source>
        <strain evidence="1">ZJU_SS_LIU_2023</strain>
    </source>
</reference>
<gene>
    <name evidence="1" type="ORF">QAD02_020093</name>
</gene>
<organism evidence="1 2">
    <name type="scientific">Eretmocerus hayati</name>
    <dbReference type="NCBI Taxonomy" id="131215"/>
    <lineage>
        <taxon>Eukaryota</taxon>
        <taxon>Metazoa</taxon>
        <taxon>Ecdysozoa</taxon>
        <taxon>Arthropoda</taxon>
        <taxon>Hexapoda</taxon>
        <taxon>Insecta</taxon>
        <taxon>Pterygota</taxon>
        <taxon>Neoptera</taxon>
        <taxon>Endopterygota</taxon>
        <taxon>Hymenoptera</taxon>
        <taxon>Apocrita</taxon>
        <taxon>Proctotrupomorpha</taxon>
        <taxon>Chalcidoidea</taxon>
        <taxon>Aphelinidae</taxon>
        <taxon>Aphelininae</taxon>
        <taxon>Eretmocerus</taxon>
    </lineage>
</organism>
<dbReference type="EMBL" id="CM056741">
    <property type="protein sequence ID" value="KAJ8684301.1"/>
    <property type="molecule type" value="Genomic_DNA"/>
</dbReference>
<proteinExistence type="predicted"/>
<accession>A0ACC2PMP7</accession>
<comment type="caution">
    <text evidence="1">The sequence shown here is derived from an EMBL/GenBank/DDBJ whole genome shotgun (WGS) entry which is preliminary data.</text>
</comment>
<evidence type="ECO:0000313" key="1">
    <source>
        <dbReference type="EMBL" id="KAJ8684301.1"/>
    </source>
</evidence>